<organism evidence="3 4">
    <name type="scientific">Segatella copri</name>
    <dbReference type="NCBI Taxonomy" id="165179"/>
    <lineage>
        <taxon>Bacteria</taxon>
        <taxon>Pseudomonadati</taxon>
        <taxon>Bacteroidota</taxon>
        <taxon>Bacteroidia</taxon>
        <taxon>Bacteroidales</taxon>
        <taxon>Prevotellaceae</taxon>
        <taxon>Segatella</taxon>
    </lineage>
</organism>
<gene>
    <name evidence="3" type="ORF">ONT16_04170</name>
</gene>
<feature type="compositionally biased region" description="Polar residues" evidence="1">
    <location>
        <begin position="1"/>
        <end position="16"/>
    </location>
</feature>
<keyword evidence="2" id="KW-0472">Membrane</keyword>
<proteinExistence type="predicted"/>
<feature type="transmembrane region" description="Helical" evidence="2">
    <location>
        <begin position="67"/>
        <end position="85"/>
    </location>
</feature>
<accession>A0AAP3BFD8</accession>
<comment type="caution">
    <text evidence="3">The sequence shown here is derived from an EMBL/GenBank/DDBJ whole genome shotgun (WGS) entry which is preliminary data.</text>
</comment>
<reference evidence="3" key="1">
    <citation type="submission" date="2022-11" db="EMBL/GenBank/DDBJ databases">
        <title>Genomic repertoires linked with pathogenic potency of arthritogenic Prevotella copri isolated from the gut of rheumatoid arthritis patients.</title>
        <authorList>
            <person name="Nii T."/>
            <person name="Maeda Y."/>
            <person name="Motooka D."/>
            <person name="Naito M."/>
            <person name="Matsumoto Y."/>
            <person name="Ogawa T."/>
            <person name="Oguro-Igashira E."/>
            <person name="Kishikawa T."/>
            <person name="Yamashita M."/>
            <person name="Koizumi S."/>
            <person name="Kurakawa T."/>
            <person name="Okumura R."/>
            <person name="Kayama H."/>
            <person name="Murakami M."/>
            <person name="Sakaguchi T."/>
            <person name="Das B."/>
            <person name="Nakamura S."/>
            <person name="Okada Y."/>
            <person name="Kumanogoh A."/>
            <person name="Takeda K."/>
        </authorList>
    </citation>
    <scope>NUCLEOTIDE SEQUENCE</scope>
    <source>
        <strain evidence="3">F3-75</strain>
    </source>
</reference>
<keyword evidence="2" id="KW-0812">Transmembrane</keyword>
<evidence type="ECO:0000313" key="3">
    <source>
        <dbReference type="EMBL" id="MCW4127467.1"/>
    </source>
</evidence>
<feature type="compositionally biased region" description="Polar residues" evidence="1">
    <location>
        <begin position="25"/>
        <end position="41"/>
    </location>
</feature>
<feature type="transmembrane region" description="Helical" evidence="2">
    <location>
        <begin position="91"/>
        <end position="112"/>
    </location>
</feature>
<evidence type="ECO:0000256" key="1">
    <source>
        <dbReference type="SAM" id="MobiDB-lite"/>
    </source>
</evidence>
<dbReference type="AlphaFoldDB" id="A0AAP3BFD8"/>
<feature type="region of interest" description="Disordered" evidence="1">
    <location>
        <begin position="1"/>
        <end position="46"/>
    </location>
</feature>
<dbReference type="EMBL" id="JAPDVK010000001">
    <property type="protein sequence ID" value="MCW4127467.1"/>
    <property type="molecule type" value="Genomic_DNA"/>
</dbReference>
<name>A0AAP3BFD8_9BACT</name>
<dbReference type="Proteomes" id="UP001209344">
    <property type="component" value="Unassembled WGS sequence"/>
</dbReference>
<evidence type="ECO:0000313" key="4">
    <source>
        <dbReference type="Proteomes" id="UP001209344"/>
    </source>
</evidence>
<dbReference type="RefSeq" id="WP_264965501.1">
    <property type="nucleotide sequence ID" value="NZ_JAPDVK010000001.1"/>
</dbReference>
<sequence length="114" mass="13074">MDQTKDNNITNTPQSEETAKAPAMNETQCQEATQTQPQTSYAVRPNRRHHRRIEYADKSNMLVARNWLNIGFMLFGIVGVILWTQMDDRTIANVLLIIGVVLKIAEVCIRLFKK</sequence>
<evidence type="ECO:0000256" key="2">
    <source>
        <dbReference type="SAM" id="Phobius"/>
    </source>
</evidence>
<protein>
    <submittedName>
        <fullName evidence="3">Mechanosensitive ion channel protein MscS</fullName>
    </submittedName>
</protein>
<keyword evidence="2" id="KW-1133">Transmembrane helix</keyword>